<feature type="domain" description="Ig-like" evidence="5">
    <location>
        <begin position="5"/>
        <end position="117"/>
    </location>
</feature>
<feature type="chain" id="PRO_5040135181" description="Ig-like domain-containing protein" evidence="4">
    <location>
        <begin position="26"/>
        <end position="301"/>
    </location>
</feature>
<dbReference type="SUPFAM" id="SSF48726">
    <property type="entry name" value="Immunoglobulin"/>
    <property type="match status" value="2"/>
</dbReference>
<dbReference type="FunFam" id="2.60.40.10:FF:000437">
    <property type="entry name" value="Beat-IIIc, isoform A"/>
    <property type="match status" value="1"/>
</dbReference>
<dbReference type="AlphaFoldDB" id="A0A9P0DGQ2"/>
<evidence type="ECO:0000256" key="2">
    <source>
        <dbReference type="ARBA" id="ARBA00023136"/>
    </source>
</evidence>
<dbReference type="SMART" id="SM00409">
    <property type="entry name" value="IG"/>
    <property type="match status" value="2"/>
</dbReference>
<keyword evidence="2" id="KW-0472">Membrane</keyword>
<dbReference type="InterPro" id="IPR013162">
    <property type="entry name" value="CD80_C2-set"/>
</dbReference>
<evidence type="ECO:0000256" key="4">
    <source>
        <dbReference type="SAM" id="SignalP"/>
    </source>
</evidence>
<dbReference type="Proteomes" id="UP001153737">
    <property type="component" value="Chromosome 10"/>
</dbReference>
<comment type="subcellular location">
    <subcellularLocation>
        <location evidence="1">Membrane</location>
        <topology evidence="1">Single-pass membrane protein</topology>
    </subcellularLocation>
</comment>
<dbReference type="InterPro" id="IPR013783">
    <property type="entry name" value="Ig-like_fold"/>
</dbReference>
<dbReference type="PANTHER" id="PTHR21261:SF17">
    <property type="entry name" value="BEAT VI"/>
    <property type="match status" value="1"/>
</dbReference>
<dbReference type="InterPro" id="IPR036179">
    <property type="entry name" value="Ig-like_dom_sf"/>
</dbReference>
<keyword evidence="7" id="KW-1185">Reference proteome</keyword>
<evidence type="ECO:0000313" key="7">
    <source>
        <dbReference type="Proteomes" id="UP001153737"/>
    </source>
</evidence>
<keyword evidence="4" id="KW-0732">Signal</keyword>
<dbReference type="Pfam" id="PF08205">
    <property type="entry name" value="C2-set_2"/>
    <property type="match status" value="1"/>
</dbReference>
<proteinExistence type="predicted"/>
<feature type="signal peptide" evidence="4">
    <location>
        <begin position="1"/>
        <end position="25"/>
    </location>
</feature>
<evidence type="ECO:0000256" key="3">
    <source>
        <dbReference type="ARBA" id="ARBA00023157"/>
    </source>
</evidence>
<dbReference type="PROSITE" id="PS50835">
    <property type="entry name" value="IG_LIKE"/>
    <property type="match status" value="2"/>
</dbReference>
<evidence type="ECO:0000313" key="6">
    <source>
        <dbReference type="EMBL" id="CAH1117392.1"/>
    </source>
</evidence>
<evidence type="ECO:0000256" key="1">
    <source>
        <dbReference type="ARBA" id="ARBA00004167"/>
    </source>
</evidence>
<dbReference type="EMBL" id="OU896716">
    <property type="protein sequence ID" value="CAH1117392.1"/>
    <property type="molecule type" value="Genomic_DNA"/>
</dbReference>
<dbReference type="Pfam" id="PF13927">
    <property type="entry name" value="Ig_3"/>
    <property type="match status" value="1"/>
</dbReference>
<protein>
    <recommendedName>
        <fullName evidence="5">Ig-like domain-containing protein</fullName>
    </recommendedName>
</protein>
<gene>
    <name evidence="6" type="ORF">PHAECO_LOCUS1879</name>
</gene>
<reference evidence="6" key="2">
    <citation type="submission" date="2022-10" db="EMBL/GenBank/DDBJ databases">
        <authorList>
            <consortium name="ENA_rothamsted_submissions"/>
            <consortium name="culmorum"/>
            <person name="King R."/>
        </authorList>
    </citation>
    <scope>NUCLEOTIDE SEQUENCE</scope>
</reference>
<reference evidence="6" key="1">
    <citation type="submission" date="2022-01" db="EMBL/GenBank/DDBJ databases">
        <authorList>
            <person name="King R."/>
        </authorList>
    </citation>
    <scope>NUCLEOTIDE SEQUENCE</scope>
</reference>
<dbReference type="PANTHER" id="PTHR21261">
    <property type="entry name" value="BEAT PROTEIN"/>
    <property type="match status" value="1"/>
</dbReference>
<keyword evidence="3" id="KW-1015">Disulfide bond</keyword>
<organism evidence="6 7">
    <name type="scientific">Phaedon cochleariae</name>
    <name type="common">Mustard beetle</name>
    <dbReference type="NCBI Taxonomy" id="80249"/>
    <lineage>
        <taxon>Eukaryota</taxon>
        <taxon>Metazoa</taxon>
        <taxon>Ecdysozoa</taxon>
        <taxon>Arthropoda</taxon>
        <taxon>Hexapoda</taxon>
        <taxon>Insecta</taxon>
        <taxon>Pterygota</taxon>
        <taxon>Neoptera</taxon>
        <taxon>Endopterygota</taxon>
        <taxon>Coleoptera</taxon>
        <taxon>Polyphaga</taxon>
        <taxon>Cucujiformia</taxon>
        <taxon>Chrysomeloidea</taxon>
        <taxon>Chrysomelidae</taxon>
        <taxon>Chrysomelinae</taxon>
        <taxon>Chrysomelini</taxon>
        <taxon>Phaedon</taxon>
    </lineage>
</organism>
<evidence type="ECO:0000259" key="5">
    <source>
        <dbReference type="PROSITE" id="PS50835"/>
    </source>
</evidence>
<name>A0A9P0DGQ2_PHACE</name>
<dbReference type="Gene3D" id="2.60.40.10">
    <property type="entry name" value="Immunoglobulins"/>
    <property type="match status" value="2"/>
</dbReference>
<dbReference type="InterPro" id="IPR007110">
    <property type="entry name" value="Ig-like_dom"/>
</dbReference>
<dbReference type="InterPro" id="IPR003599">
    <property type="entry name" value="Ig_sub"/>
</dbReference>
<sequence length="301" mass="33339">MSKLPMNVIFFAAVLVCFFGREALCLKAMRIRVPSVVKSGDTVTLSCEYDLEQVALYSVKWYRNDEEFYRFVPKESPPYRAFALPHINVDTSKSGPTEVTLRGVRKELSGDYKCEVSADAPLFHTDIKGAHMIVVDLPIGDPVMSIEPSAAKVEIGKKITARCYAPASDPPANITWFINDDQVASNNSATKISRLEVEIDQDLDLKSSKSKLDLTTTRSHFVHGLLTIKCRASIFSIWQQTVGTNVREDSPQLASVLGSTSSQSHTDQVIEIISSNSSSHQLPTKNASFFFSVLTIVVLMR</sequence>
<feature type="domain" description="Ig-like" evidence="5">
    <location>
        <begin position="142"/>
        <end position="254"/>
    </location>
</feature>
<dbReference type="GO" id="GO:0016020">
    <property type="term" value="C:membrane"/>
    <property type="evidence" value="ECO:0007669"/>
    <property type="project" value="UniProtKB-SubCell"/>
</dbReference>
<accession>A0A9P0DGQ2</accession>